<dbReference type="Pfam" id="PF14385">
    <property type="entry name" value="DUF4416"/>
    <property type="match status" value="1"/>
</dbReference>
<name>E1RAE2_SEDSS</name>
<dbReference type="KEGG" id="ssm:Spirs_0277"/>
<dbReference type="Proteomes" id="UP000002318">
    <property type="component" value="Chromosome"/>
</dbReference>
<dbReference type="HOGENOM" id="CLU_114103_0_0_12"/>
<organism evidence="1 2">
    <name type="scientific">Sediminispirochaeta smaragdinae (strain DSM 11293 / JCM 15392 / SEBR 4228)</name>
    <name type="common">Spirochaeta smaragdinae</name>
    <dbReference type="NCBI Taxonomy" id="573413"/>
    <lineage>
        <taxon>Bacteria</taxon>
        <taxon>Pseudomonadati</taxon>
        <taxon>Spirochaetota</taxon>
        <taxon>Spirochaetia</taxon>
        <taxon>Spirochaetales</taxon>
        <taxon>Spirochaetaceae</taxon>
        <taxon>Sediminispirochaeta</taxon>
    </lineage>
</organism>
<proteinExistence type="predicted"/>
<dbReference type="OrthoDB" id="9788989at2"/>
<evidence type="ECO:0000313" key="2">
    <source>
        <dbReference type="Proteomes" id="UP000002318"/>
    </source>
</evidence>
<protein>
    <submittedName>
        <fullName evidence="1">GTP-binding protein</fullName>
    </submittedName>
</protein>
<reference evidence="1 2" key="1">
    <citation type="journal article" date="2010" name="Stand. Genomic Sci.">
        <title>Complete genome sequence of Spirochaeta smaragdinae type strain (SEBR 4228).</title>
        <authorList>
            <person name="Mavromatis K."/>
            <person name="Yasawong M."/>
            <person name="Chertkov O."/>
            <person name="Lapidus A."/>
            <person name="Lucas S."/>
            <person name="Nolan M."/>
            <person name="Del Rio T.G."/>
            <person name="Tice H."/>
            <person name="Cheng J.F."/>
            <person name="Pitluck S."/>
            <person name="Liolios K."/>
            <person name="Ivanova N."/>
            <person name="Tapia R."/>
            <person name="Han C."/>
            <person name="Bruce D."/>
            <person name="Goodwin L."/>
            <person name="Pati A."/>
            <person name="Chen A."/>
            <person name="Palaniappan K."/>
            <person name="Land M."/>
            <person name="Hauser L."/>
            <person name="Chang Y.J."/>
            <person name="Jeffries C.D."/>
            <person name="Detter J.C."/>
            <person name="Rohde M."/>
            <person name="Brambilla E."/>
            <person name="Spring S."/>
            <person name="Goker M."/>
            <person name="Sikorski J."/>
            <person name="Woyke T."/>
            <person name="Bristow J."/>
            <person name="Eisen J.A."/>
            <person name="Markowitz V."/>
            <person name="Hugenholtz P."/>
            <person name="Klenk H.P."/>
            <person name="Kyrpides N.C."/>
        </authorList>
    </citation>
    <scope>NUCLEOTIDE SEQUENCE [LARGE SCALE GENOMIC DNA]</scope>
    <source>
        <strain evidence="2">DSM 11293 / JCM 15392 / SEBR 4228</strain>
    </source>
</reference>
<dbReference type="InterPro" id="IPR025529">
    <property type="entry name" value="DUF4416"/>
</dbReference>
<dbReference type="RefSeq" id="WP_013252897.1">
    <property type="nucleotide sequence ID" value="NC_014364.1"/>
</dbReference>
<dbReference type="eggNOG" id="ENOG5032RQK">
    <property type="taxonomic scope" value="Bacteria"/>
</dbReference>
<accession>E1RAE2</accession>
<sequence length="180" mass="20756">MGTITDFMPEKLIIGVLSSLPDRFVRVEPQLREEFGAIDYSSEELPFTYTTYYDNEMGTPIFRRFYAFREPIDPQRLASVKRRSNKLEGVWGEAGHRRINLDPGLLGLGRLILASTKGPGHRIPLSEGIYAEVTLFFRAGSYQALPWTYPDFRSEAYQKILKDIRDIYHRQLKELGFSVS</sequence>
<gene>
    <name evidence="1" type="ordered locus">Spirs_0277</name>
</gene>
<dbReference type="EMBL" id="CP002116">
    <property type="protein sequence ID" value="ADK79433.1"/>
    <property type="molecule type" value="Genomic_DNA"/>
</dbReference>
<evidence type="ECO:0000313" key="1">
    <source>
        <dbReference type="EMBL" id="ADK79433.1"/>
    </source>
</evidence>
<dbReference type="STRING" id="573413.Spirs_0277"/>
<keyword evidence="2" id="KW-1185">Reference proteome</keyword>
<dbReference type="AlphaFoldDB" id="E1RAE2"/>